<dbReference type="InterPro" id="IPR000719">
    <property type="entry name" value="Prot_kinase_dom"/>
</dbReference>
<keyword evidence="7 10" id="KW-0067">ATP-binding</keyword>
<comment type="similarity">
    <text evidence="1">Belongs to the protein kinase superfamily. STE Ser/Thr protein kinase family. MAP kinase kinase kinase subfamily.</text>
</comment>
<dbReference type="GO" id="GO:0005524">
    <property type="term" value="F:ATP binding"/>
    <property type="evidence" value="ECO:0007669"/>
    <property type="project" value="UniProtKB-UniRule"/>
</dbReference>
<dbReference type="InterPro" id="IPR017441">
    <property type="entry name" value="Protein_kinase_ATP_BS"/>
</dbReference>
<evidence type="ECO:0000259" key="12">
    <source>
        <dbReference type="PROSITE" id="PS50011"/>
    </source>
</evidence>
<evidence type="ECO:0000256" key="3">
    <source>
        <dbReference type="ARBA" id="ARBA00022527"/>
    </source>
</evidence>
<dbReference type="GO" id="GO:1902065">
    <property type="term" value="P:response to L-glutamate"/>
    <property type="evidence" value="ECO:0007669"/>
    <property type="project" value="UniProtKB-ARBA"/>
</dbReference>
<proteinExistence type="inferred from homology"/>
<evidence type="ECO:0000256" key="10">
    <source>
        <dbReference type="PROSITE-ProRule" id="PRU10141"/>
    </source>
</evidence>
<dbReference type="PROSITE" id="PS50011">
    <property type="entry name" value="PROTEIN_KINASE_DOM"/>
    <property type="match status" value="1"/>
</dbReference>
<dbReference type="Pfam" id="PF00069">
    <property type="entry name" value="Pkinase"/>
    <property type="match status" value="1"/>
</dbReference>
<dbReference type="PROSITE" id="PS00108">
    <property type="entry name" value="PROTEIN_KINASE_ST"/>
    <property type="match status" value="1"/>
</dbReference>
<evidence type="ECO:0000256" key="2">
    <source>
        <dbReference type="ARBA" id="ARBA00012406"/>
    </source>
</evidence>
<organism evidence="13 14">
    <name type="scientific">Cinchona calisaya</name>
    <dbReference type="NCBI Taxonomy" id="153742"/>
    <lineage>
        <taxon>Eukaryota</taxon>
        <taxon>Viridiplantae</taxon>
        <taxon>Streptophyta</taxon>
        <taxon>Embryophyta</taxon>
        <taxon>Tracheophyta</taxon>
        <taxon>Spermatophyta</taxon>
        <taxon>Magnoliopsida</taxon>
        <taxon>eudicotyledons</taxon>
        <taxon>Gunneridae</taxon>
        <taxon>Pentapetalae</taxon>
        <taxon>asterids</taxon>
        <taxon>lamiids</taxon>
        <taxon>Gentianales</taxon>
        <taxon>Rubiaceae</taxon>
        <taxon>Cinchonoideae</taxon>
        <taxon>Cinchoneae</taxon>
        <taxon>Cinchona</taxon>
    </lineage>
</organism>
<dbReference type="InterPro" id="IPR008271">
    <property type="entry name" value="Ser/Thr_kinase_AS"/>
</dbReference>
<dbReference type="EC" id="2.7.11.25" evidence="2"/>
<reference evidence="13 14" key="1">
    <citation type="submission" date="2024-11" db="EMBL/GenBank/DDBJ databases">
        <title>A near-complete genome assembly of Cinchona calisaya.</title>
        <authorList>
            <person name="Lian D.C."/>
            <person name="Zhao X.W."/>
            <person name="Wei L."/>
        </authorList>
    </citation>
    <scope>NUCLEOTIDE SEQUENCE [LARGE SCALE GENOMIC DNA]</scope>
    <source>
        <tissue evidence="13">Nenye</tissue>
    </source>
</reference>
<evidence type="ECO:0000256" key="11">
    <source>
        <dbReference type="SAM" id="MobiDB-lite"/>
    </source>
</evidence>
<evidence type="ECO:0000256" key="6">
    <source>
        <dbReference type="ARBA" id="ARBA00022777"/>
    </source>
</evidence>
<feature type="region of interest" description="Disordered" evidence="11">
    <location>
        <begin position="9"/>
        <end position="74"/>
    </location>
</feature>
<keyword evidence="3" id="KW-0723">Serine/threonine-protein kinase</keyword>
<evidence type="ECO:0000256" key="7">
    <source>
        <dbReference type="ARBA" id="ARBA00022840"/>
    </source>
</evidence>
<keyword evidence="6" id="KW-0418">Kinase</keyword>
<feature type="domain" description="Protein kinase" evidence="12">
    <location>
        <begin position="439"/>
        <end position="692"/>
    </location>
</feature>
<keyword evidence="14" id="KW-1185">Reference proteome</keyword>
<evidence type="ECO:0000256" key="8">
    <source>
        <dbReference type="ARBA" id="ARBA00047559"/>
    </source>
</evidence>
<evidence type="ECO:0000313" key="13">
    <source>
        <dbReference type="EMBL" id="KAL3504061.1"/>
    </source>
</evidence>
<feature type="compositionally biased region" description="Low complexity" evidence="11">
    <location>
        <begin position="63"/>
        <end position="74"/>
    </location>
</feature>
<dbReference type="SUPFAM" id="SSF56112">
    <property type="entry name" value="Protein kinase-like (PK-like)"/>
    <property type="match status" value="1"/>
</dbReference>
<dbReference type="InterPro" id="IPR011009">
    <property type="entry name" value="Kinase-like_dom_sf"/>
</dbReference>
<protein>
    <recommendedName>
        <fullName evidence="2">mitogen-activated protein kinase kinase kinase</fullName>
        <ecNumber evidence="2">2.7.11.25</ecNumber>
    </recommendedName>
</protein>
<keyword evidence="5 10" id="KW-0547">Nucleotide-binding</keyword>
<dbReference type="SMART" id="SM00220">
    <property type="entry name" value="S_TKc"/>
    <property type="match status" value="1"/>
</dbReference>
<keyword evidence="4" id="KW-0808">Transferase</keyword>
<feature type="binding site" evidence="10">
    <location>
        <position position="467"/>
    </location>
    <ligand>
        <name>ATP</name>
        <dbReference type="ChEBI" id="CHEBI:30616"/>
    </ligand>
</feature>
<evidence type="ECO:0000313" key="14">
    <source>
        <dbReference type="Proteomes" id="UP001630127"/>
    </source>
</evidence>
<dbReference type="InterPro" id="IPR050538">
    <property type="entry name" value="MAP_kinase_kinase_kinase"/>
</dbReference>
<dbReference type="Gene3D" id="1.10.510.10">
    <property type="entry name" value="Transferase(Phosphotransferase) domain 1"/>
    <property type="match status" value="1"/>
</dbReference>
<dbReference type="AlphaFoldDB" id="A0ABD2YAL2"/>
<dbReference type="FunFam" id="1.10.510.10:FF:000359">
    <property type="entry name" value="Mitogen-activated protein kinase 1, putative, expressed"/>
    <property type="match status" value="1"/>
</dbReference>
<feature type="compositionally biased region" description="Basic residues" evidence="11">
    <location>
        <begin position="9"/>
        <end position="19"/>
    </location>
</feature>
<dbReference type="Proteomes" id="UP001630127">
    <property type="component" value="Unassembled WGS sequence"/>
</dbReference>
<evidence type="ECO:0000256" key="9">
    <source>
        <dbReference type="ARBA" id="ARBA00048329"/>
    </source>
</evidence>
<dbReference type="EMBL" id="JBJUIK010000014">
    <property type="protein sequence ID" value="KAL3504061.1"/>
    <property type="molecule type" value="Genomic_DNA"/>
</dbReference>
<feature type="region of interest" description="Disordered" evidence="11">
    <location>
        <begin position="399"/>
        <end position="426"/>
    </location>
</feature>
<comment type="caution">
    <text evidence="13">The sequence shown here is derived from an EMBL/GenBank/DDBJ whole genome shotgun (WGS) entry which is preliminary data.</text>
</comment>
<comment type="catalytic activity">
    <reaction evidence="8">
        <text>L-threonyl-[protein] + ATP = O-phospho-L-threonyl-[protein] + ADP + H(+)</text>
        <dbReference type="Rhea" id="RHEA:46608"/>
        <dbReference type="Rhea" id="RHEA-COMP:11060"/>
        <dbReference type="Rhea" id="RHEA-COMP:11605"/>
        <dbReference type="ChEBI" id="CHEBI:15378"/>
        <dbReference type="ChEBI" id="CHEBI:30013"/>
        <dbReference type="ChEBI" id="CHEBI:30616"/>
        <dbReference type="ChEBI" id="CHEBI:61977"/>
        <dbReference type="ChEBI" id="CHEBI:456216"/>
        <dbReference type="EC" id="2.7.11.25"/>
    </reaction>
</comment>
<comment type="catalytic activity">
    <reaction evidence="9">
        <text>L-seryl-[protein] + ATP = O-phospho-L-seryl-[protein] + ADP + H(+)</text>
        <dbReference type="Rhea" id="RHEA:17989"/>
        <dbReference type="Rhea" id="RHEA-COMP:9863"/>
        <dbReference type="Rhea" id="RHEA-COMP:11604"/>
        <dbReference type="ChEBI" id="CHEBI:15378"/>
        <dbReference type="ChEBI" id="CHEBI:29999"/>
        <dbReference type="ChEBI" id="CHEBI:30616"/>
        <dbReference type="ChEBI" id="CHEBI:83421"/>
        <dbReference type="ChEBI" id="CHEBI:456216"/>
        <dbReference type="EC" id="2.7.11.25"/>
    </reaction>
</comment>
<evidence type="ECO:0000256" key="4">
    <source>
        <dbReference type="ARBA" id="ARBA00022679"/>
    </source>
</evidence>
<dbReference type="PANTHER" id="PTHR48016:SF29">
    <property type="entry name" value="MITOGEN-ACTIVATED PROTEIN KINASE KINASE KINASE 1-RELATED"/>
    <property type="match status" value="1"/>
</dbReference>
<evidence type="ECO:0000256" key="5">
    <source>
        <dbReference type="ARBA" id="ARBA00022741"/>
    </source>
</evidence>
<feature type="compositionally biased region" description="Low complexity" evidence="11">
    <location>
        <begin position="403"/>
        <end position="426"/>
    </location>
</feature>
<name>A0ABD2YAL2_9GENT</name>
<evidence type="ECO:0000256" key="1">
    <source>
        <dbReference type="ARBA" id="ARBA00006529"/>
    </source>
</evidence>
<dbReference type="PANTHER" id="PTHR48016">
    <property type="entry name" value="MAP KINASE KINASE KINASE SSK2-RELATED-RELATED"/>
    <property type="match status" value="1"/>
</dbReference>
<dbReference type="PROSITE" id="PS00107">
    <property type="entry name" value="PROTEIN_KINASE_ATP"/>
    <property type="match status" value="1"/>
</dbReference>
<dbReference type="GO" id="GO:0004709">
    <property type="term" value="F:MAP kinase kinase kinase activity"/>
    <property type="evidence" value="ECO:0007669"/>
    <property type="project" value="UniProtKB-EC"/>
</dbReference>
<sequence>MYRLPKIFIIHKNKSSSRRSRMDSTGGSGRSSSSSGGSPAKPKPKPRLERLNAMKNMDYELPSTSSLSSEEDSSISSASSSAAALRTRSLDVYPFSEKASFRIEGNEGDYDAIFRSLGLSGPEDFAIPTDAWEAMKVRSSSDVVPRFSRLNYSIPSPEGIPADNSTPVANSNVKEVAVSCPRVIDVISPKIEGIDFGCSDSSTANSGVSLTSPQIVGIDFGCSDTSSAMTDYGYLDNFTCSRGDMLLNSDNLIIAGVDGGSGGVASNCVSELSARLVDSVRVSDIIFPTSENLDGVRGSDAACLGENEGVKLLGRCGIKGVRPPALAPPPVMSLRVIDNGCSTWDILRSFAPEDDRVSLRCKVGEAVSSGGEEGGKVVEEVEEDHNVMVRRTIAGENGGLSESCSFSTNSNDDDSSSTTTEPMSSNSPNYRFRHIITFWQKGELLGRGSFGSVYEGIANDGFFFAVKEVSLLDQGEEGRQSIYQLEQEIALLSQFKHENIVQYYGTEKDESKLYIFLELVTQGSLLSLYQKYDLKDSQVSAYTRQILHGLKYLHDRNVVHRDIKCANILVHADGSVKLADFGLAKATKLNDVKSCKGTAFWMAPEVVNRTTQGYGLAADIWSLGCTVLEMLTRQFPYSHLEPMAALFRIGRGEPPRIPERLSGDAREFILECLQVNPFARPTAAQLLNHPFVMRQLPASCSASPYHPSRRV</sequence>
<accession>A0ABD2YAL2</accession>
<gene>
    <name evidence="13" type="ORF">ACH5RR_033902</name>
</gene>